<dbReference type="NCBIfam" id="TIGR01376">
    <property type="entry name" value="POMP_repeat"/>
    <property type="match status" value="1"/>
</dbReference>
<accession>A0A501QHM5</accession>
<dbReference type="RefSeq" id="WP_139998483.1">
    <property type="nucleotide sequence ID" value="NZ_VFJE01000049.1"/>
</dbReference>
<proteinExistence type="predicted"/>
<reference evidence="10 11" key="1">
    <citation type="submission" date="2019-06" db="EMBL/GenBank/DDBJ databases">
        <title>Flavobacterium sp. MaA-Y11 from geoumgang.</title>
        <authorList>
            <person name="Jeong S."/>
        </authorList>
    </citation>
    <scope>NUCLEOTIDE SEQUENCE [LARGE SCALE GENOMIC DNA]</scope>
    <source>
        <strain evidence="10 11">MaA-Y11</strain>
    </source>
</reference>
<evidence type="ECO:0000256" key="1">
    <source>
        <dbReference type="ARBA" id="ARBA00004196"/>
    </source>
</evidence>
<keyword evidence="11" id="KW-1185">Reference proteome</keyword>
<keyword evidence="4" id="KW-0964">Secreted</keyword>
<feature type="domain" description="Ig-like" evidence="9">
    <location>
        <begin position="679"/>
        <end position="749"/>
    </location>
</feature>
<keyword evidence="5 8" id="KW-0732">Signal</keyword>
<evidence type="ECO:0000256" key="2">
    <source>
        <dbReference type="ARBA" id="ARBA00004442"/>
    </source>
</evidence>
<name>A0A501QHM5_9FLAO</name>
<evidence type="ECO:0000256" key="7">
    <source>
        <dbReference type="ARBA" id="ARBA00023237"/>
    </source>
</evidence>
<feature type="signal peptide" evidence="8">
    <location>
        <begin position="1"/>
        <end position="26"/>
    </location>
</feature>
<keyword evidence="6" id="KW-0472">Membrane</keyword>
<dbReference type="AlphaFoldDB" id="A0A501QHM5"/>
<gene>
    <name evidence="10" type="ORF">FJA49_02445</name>
</gene>
<evidence type="ECO:0000256" key="6">
    <source>
        <dbReference type="ARBA" id="ARBA00023136"/>
    </source>
</evidence>
<evidence type="ECO:0000313" key="10">
    <source>
        <dbReference type="EMBL" id="TPD72240.1"/>
    </source>
</evidence>
<dbReference type="SMART" id="SM00710">
    <property type="entry name" value="PbH1"/>
    <property type="match status" value="4"/>
</dbReference>
<feature type="chain" id="PRO_5021478534" description="Ig-like domain-containing protein" evidence="8">
    <location>
        <begin position="27"/>
        <end position="817"/>
    </location>
</feature>
<dbReference type="GO" id="GO:0009279">
    <property type="term" value="C:cell outer membrane"/>
    <property type="evidence" value="ECO:0007669"/>
    <property type="project" value="UniProtKB-SubCell"/>
</dbReference>
<dbReference type="Pfam" id="PF19081">
    <property type="entry name" value="Ig_7"/>
    <property type="match status" value="1"/>
</dbReference>
<dbReference type="EMBL" id="VFJE01000049">
    <property type="protein sequence ID" value="TPD72240.1"/>
    <property type="molecule type" value="Genomic_DNA"/>
</dbReference>
<evidence type="ECO:0000256" key="3">
    <source>
        <dbReference type="ARBA" id="ARBA00004613"/>
    </source>
</evidence>
<dbReference type="Proteomes" id="UP000319175">
    <property type="component" value="Unassembled WGS sequence"/>
</dbReference>
<dbReference type="InterPro" id="IPR012334">
    <property type="entry name" value="Pectin_lyas_fold"/>
</dbReference>
<dbReference type="OrthoDB" id="8901262at2"/>
<organism evidence="10 11">
    <name type="scientific">Flavobacterium microcysteis</name>
    <dbReference type="NCBI Taxonomy" id="2596891"/>
    <lineage>
        <taxon>Bacteria</taxon>
        <taxon>Pseudomonadati</taxon>
        <taxon>Bacteroidota</taxon>
        <taxon>Flavobacteriia</taxon>
        <taxon>Flavobacteriales</taxon>
        <taxon>Flavobacteriaceae</taxon>
        <taxon>Flavobacterium</taxon>
    </lineage>
</organism>
<evidence type="ECO:0000313" key="11">
    <source>
        <dbReference type="Proteomes" id="UP000319175"/>
    </source>
</evidence>
<dbReference type="InterPro" id="IPR044023">
    <property type="entry name" value="Ig_7"/>
</dbReference>
<dbReference type="GO" id="GO:0005576">
    <property type="term" value="C:extracellular region"/>
    <property type="evidence" value="ECO:0007669"/>
    <property type="project" value="UniProtKB-SubCell"/>
</dbReference>
<evidence type="ECO:0000259" key="9">
    <source>
        <dbReference type="Pfam" id="PF19081"/>
    </source>
</evidence>
<dbReference type="InterPro" id="IPR059226">
    <property type="entry name" value="Choice_anch_Q_dom"/>
</dbReference>
<dbReference type="NCBIfam" id="NF041518">
    <property type="entry name" value="choice_anch_Q"/>
    <property type="match status" value="1"/>
</dbReference>
<evidence type="ECO:0000256" key="5">
    <source>
        <dbReference type="ARBA" id="ARBA00022729"/>
    </source>
</evidence>
<protein>
    <recommendedName>
        <fullName evidence="9">Ig-like domain-containing protein</fullName>
    </recommendedName>
</protein>
<dbReference type="SUPFAM" id="SSF51126">
    <property type="entry name" value="Pectin lyase-like"/>
    <property type="match status" value="1"/>
</dbReference>
<dbReference type="Gene3D" id="2.160.20.10">
    <property type="entry name" value="Single-stranded right-handed beta-helix, Pectin lyase-like"/>
    <property type="match status" value="1"/>
</dbReference>
<keyword evidence="7" id="KW-0998">Cell outer membrane</keyword>
<sequence length="817" mass="85312">MNKKLQKRIKQMTLSLMLVITANSWGQIAPDVNGVLYVKKGATGNGSSWTSALGEVGDALKAARELTAGTVSQIWVAGGTYYPLYRPDNLSGANPLDRNNSFLLVKNVKVYGGFAGIETQLSQRDLSLTANASILSGDYNNNDVISGNGSTLVITNNDENAYHVVMSLGANASNPITNSTVLDGFTIRGGNANMVGTIQPIGTTKYVGNSIAGGMYNYFSSPIISNIIIIGNVGDQRGGGMLNISSSPTVTNFTISKNVSLQGAGVQNDESQSKPYFSNGVFNGNVARGGDAEGGGAMNNFAASPTLINVEISENHTTKLGGGIVNNTTTTIMTNVVIKNNSSLNQGGGIYSNYSDEIITNCLITDNTAAYGGGMYIERFTGNKSPFLTNVTFAKNSASVNGGAIYNTAVALKIRNCIIYDNPTGVYYSPSQPATAPQYRHSLVQGATTNDANGNIDGATNPLFVNAANGNYKIQQGSPVVDAGSSSYYASGSTPNLSAITTDIIGNDRFYDGTPDMGAYELNCAVPNAPTVLPQSFCASATVADLDAAVITGAVAKWYASADVSAVALEDTASLTSQTYYVSQALGICESERIPVVITVTQLPAAPTAANQTFCGVTTAASLVPAPSETILWYAAADATEALAETATLATQTYFVSQKTGSCEGPRTEISVLINTPDPVVASQTYCEGATVAQLQATTITGALVQWYAGGTFGEVLGSTYLLTTGSYYVSQTVDGCESRRVQVAVTITEQAIPNFATMEPICKNATAPVLELTSPNGIAGTWSPSTVNTTQAGIFGLCVYTGRRNMRCNPDGISNY</sequence>
<dbReference type="InterPro" id="IPR011050">
    <property type="entry name" value="Pectin_lyase_fold/virulence"/>
</dbReference>
<comment type="caution">
    <text evidence="10">The sequence shown here is derived from an EMBL/GenBank/DDBJ whole genome shotgun (WGS) entry which is preliminary data.</text>
</comment>
<dbReference type="InterPro" id="IPR006626">
    <property type="entry name" value="PbH1"/>
</dbReference>
<evidence type="ECO:0000256" key="8">
    <source>
        <dbReference type="SAM" id="SignalP"/>
    </source>
</evidence>
<dbReference type="Pfam" id="PF02415">
    <property type="entry name" value="Chlam_PMP"/>
    <property type="match status" value="2"/>
</dbReference>
<dbReference type="InterPro" id="IPR003368">
    <property type="entry name" value="POMP_repeat"/>
</dbReference>
<evidence type="ECO:0000256" key="4">
    <source>
        <dbReference type="ARBA" id="ARBA00022525"/>
    </source>
</evidence>
<comment type="subcellular location">
    <subcellularLocation>
        <location evidence="1">Cell envelope</location>
    </subcellularLocation>
    <subcellularLocation>
        <location evidence="2">Cell outer membrane</location>
    </subcellularLocation>
    <subcellularLocation>
        <location evidence="3">Secreted</location>
    </subcellularLocation>
</comment>